<sequence>MNTETDQQDAEHISEETISKTLSLPQFYPLSTSSKQKLKQIQPQSKTTYNDRFIQPYLDEIKDSIMESISIQLEIAAQKFQAGLIDENTYNEIKNIIYKDASSTDYTEGIRDAFNQYSLSSDAYSLFLTAIFKKNSQTLDISNLYDYVSNEKELLKNNPNSQKTLIEDFQFNFDNLSSQNNSPLKKEIAKVSNNLQQFIFISVYPENPLPSKLTNDGNVDDDDDDLEVEGGKVNLTCPISREIFVRPVKNTNCPHTYGLDALKIYLRSSRECPECGVAVSLSDVRADKIMEVRVKCYNRDKKLNELIKDRFVDETDKL</sequence>
<dbReference type="GO" id="GO:0030915">
    <property type="term" value="C:Smc5-Smc6 complex"/>
    <property type="evidence" value="ECO:0007669"/>
    <property type="project" value="InterPro"/>
</dbReference>
<dbReference type="Gene3D" id="1.20.120.1010">
    <property type="match status" value="1"/>
</dbReference>
<comment type="subcellular location">
    <subcellularLocation>
        <location evidence="1">Nucleus</location>
    </subcellularLocation>
</comment>
<dbReference type="InterPro" id="IPR004181">
    <property type="entry name" value="Znf_MIZ"/>
</dbReference>
<dbReference type="PANTHER" id="PTHR21330:SF1">
    <property type="entry name" value="E3 SUMO-PROTEIN LIGASE NSE2"/>
    <property type="match status" value="1"/>
</dbReference>
<dbReference type="AlphaFoldDB" id="A0AAV5R5Q8"/>
<evidence type="ECO:0000259" key="11">
    <source>
        <dbReference type="PROSITE" id="PS51044"/>
    </source>
</evidence>
<dbReference type="PANTHER" id="PTHR21330">
    <property type="entry name" value="E3 SUMO-PROTEIN LIGASE NSE2"/>
    <property type="match status" value="1"/>
</dbReference>
<dbReference type="InterPro" id="IPR013083">
    <property type="entry name" value="Znf_RING/FYVE/PHD"/>
</dbReference>
<dbReference type="EMBL" id="BTGB01000003">
    <property type="protein sequence ID" value="GMM46312.1"/>
    <property type="molecule type" value="Genomic_DNA"/>
</dbReference>
<keyword evidence="12" id="KW-0436">Ligase</keyword>
<organism evidence="12 13">
    <name type="scientific">Pichia kluyveri</name>
    <name type="common">Yeast</name>
    <dbReference type="NCBI Taxonomy" id="36015"/>
    <lineage>
        <taxon>Eukaryota</taxon>
        <taxon>Fungi</taxon>
        <taxon>Dikarya</taxon>
        <taxon>Ascomycota</taxon>
        <taxon>Saccharomycotina</taxon>
        <taxon>Pichiomycetes</taxon>
        <taxon>Pichiales</taxon>
        <taxon>Pichiaceae</taxon>
        <taxon>Pichia</taxon>
    </lineage>
</organism>
<dbReference type="Pfam" id="PF11789">
    <property type="entry name" value="zf-Nse"/>
    <property type="match status" value="1"/>
</dbReference>
<dbReference type="GO" id="GO:0000724">
    <property type="term" value="P:double-strand break repair via homologous recombination"/>
    <property type="evidence" value="ECO:0007669"/>
    <property type="project" value="InterPro"/>
</dbReference>
<dbReference type="Gene3D" id="3.30.40.10">
    <property type="entry name" value="Zinc/RING finger domain, C3HC4 (zinc finger)"/>
    <property type="match status" value="1"/>
</dbReference>
<evidence type="ECO:0000313" key="12">
    <source>
        <dbReference type="EMBL" id="GMM46312.1"/>
    </source>
</evidence>
<dbReference type="Proteomes" id="UP001378960">
    <property type="component" value="Unassembled WGS sequence"/>
</dbReference>
<dbReference type="GO" id="GO:0008270">
    <property type="term" value="F:zinc ion binding"/>
    <property type="evidence" value="ECO:0007669"/>
    <property type="project" value="UniProtKB-KW"/>
</dbReference>
<evidence type="ECO:0000256" key="7">
    <source>
        <dbReference type="ARBA" id="ARBA00022786"/>
    </source>
</evidence>
<evidence type="ECO:0000256" key="5">
    <source>
        <dbReference type="ARBA" id="ARBA00022723"/>
    </source>
</evidence>
<evidence type="ECO:0000256" key="2">
    <source>
        <dbReference type="ARBA" id="ARBA00004718"/>
    </source>
</evidence>
<gene>
    <name evidence="12" type="ORF">DAPK24_028870</name>
</gene>
<evidence type="ECO:0000256" key="4">
    <source>
        <dbReference type="ARBA" id="ARBA00022679"/>
    </source>
</evidence>
<dbReference type="GO" id="GO:0016874">
    <property type="term" value="F:ligase activity"/>
    <property type="evidence" value="ECO:0007669"/>
    <property type="project" value="UniProtKB-KW"/>
</dbReference>
<evidence type="ECO:0000256" key="1">
    <source>
        <dbReference type="ARBA" id="ARBA00004123"/>
    </source>
</evidence>
<feature type="domain" description="SP-RING-type" evidence="11">
    <location>
        <begin position="222"/>
        <end position="299"/>
    </location>
</feature>
<dbReference type="InterPro" id="IPR026846">
    <property type="entry name" value="Nse2(Mms21)"/>
</dbReference>
<evidence type="ECO:0000313" key="13">
    <source>
        <dbReference type="Proteomes" id="UP001378960"/>
    </source>
</evidence>
<keyword evidence="13" id="KW-1185">Reference proteome</keyword>
<protein>
    <submittedName>
        <fullName evidence="12">SUMO ligase</fullName>
    </submittedName>
</protein>
<comment type="pathway">
    <text evidence="2">Protein modification; protein sumoylation.</text>
</comment>
<keyword evidence="8" id="KW-0862">Zinc</keyword>
<dbReference type="PROSITE" id="PS51044">
    <property type="entry name" value="ZF_SP_RING"/>
    <property type="match status" value="1"/>
</dbReference>
<dbReference type="GO" id="GO:0005634">
    <property type="term" value="C:nucleus"/>
    <property type="evidence" value="ECO:0007669"/>
    <property type="project" value="UniProtKB-SubCell"/>
</dbReference>
<name>A0AAV5R5Q8_PICKL</name>
<dbReference type="SUPFAM" id="SSF57850">
    <property type="entry name" value="RING/U-box"/>
    <property type="match status" value="1"/>
</dbReference>
<keyword evidence="7" id="KW-0833">Ubl conjugation pathway</keyword>
<proteinExistence type="inferred from homology"/>
<evidence type="ECO:0000256" key="8">
    <source>
        <dbReference type="ARBA" id="ARBA00022833"/>
    </source>
</evidence>
<keyword evidence="6 10" id="KW-0863">Zinc-finger</keyword>
<keyword evidence="4" id="KW-0808">Transferase</keyword>
<keyword evidence="9" id="KW-0539">Nucleus</keyword>
<comment type="similarity">
    <text evidence="3">Belongs to the NSE2 family.</text>
</comment>
<dbReference type="GO" id="GO:0016925">
    <property type="term" value="P:protein sumoylation"/>
    <property type="evidence" value="ECO:0007669"/>
    <property type="project" value="TreeGrafter"/>
</dbReference>
<accession>A0AAV5R5Q8</accession>
<keyword evidence="5" id="KW-0479">Metal-binding</keyword>
<dbReference type="CDD" id="cd16651">
    <property type="entry name" value="SPL-RING_NSE2"/>
    <property type="match status" value="1"/>
</dbReference>
<dbReference type="GO" id="GO:0061665">
    <property type="term" value="F:SUMO ligase activity"/>
    <property type="evidence" value="ECO:0007669"/>
    <property type="project" value="TreeGrafter"/>
</dbReference>
<evidence type="ECO:0000256" key="6">
    <source>
        <dbReference type="ARBA" id="ARBA00022771"/>
    </source>
</evidence>
<reference evidence="12 13" key="1">
    <citation type="journal article" date="2023" name="Elife">
        <title>Identification of key yeast species and microbe-microbe interactions impacting larval growth of Drosophila in the wild.</title>
        <authorList>
            <person name="Mure A."/>
            <person name="Sugiura Y."/>
            <person name="Maeda R."/>
            <person name="Honda K."/>
            <person name="Sakurai N."/>
            <person name="Takahashi Y."/>
            <person name="Watada M."/>
            <person name="Katoh T."/>
            <person name="Gotoh A."/>
            <person name="Gotoh Y."/>
            <person name="Taniguchi I."/>
            <person name="Nakamura K."/>
            <person name="Hayashi T."/>
            <person name="Katayama T."/>
            <person name="Uemura T."/>
            <person name="Hattori Y."/>
        </authorList>
    </citation>
    <scope>NUCLEOTIDE SEQUENCE [LARGE SCALE GENOMIC DNA]</scope>
    <source>
        <strain evidence="12 13">PK-24</strain>
    </source>
</reference>
<evidence type="ECO:0000256" key="9">
    <source>
        <dbReference type="ARBA" id="ARBA00023242"/>
    </source>
</evidence>
<evidence type="ECO:0000256" key="10">
    <source>
        <dbReference type="PROSITE-ProRule" id="PRU00452"/>
    </source>
</evidence>
<comment type="caution">
    <text evidence="12">The sequence shown here is derived from an EMBL/GenBank/DDBJ whole genome shotgun (WGS) entry which is preliminary data.</text>
</comment>
<evidence type="ECO:0000256" key="3">
    <source>
        <dbReference type="ARBA" id="ARBA00008212"/>
    </source>
</evidence>